<dbReference type="RefSeq" id="WP_144875775.1">
    <property type="nucleotide sequence ID" value="NZ_LR214305.1"/>
</dbReference>
<dbReference type="AlphaFoldDB" id="A0A563W0Q1"/>
<dbReference type="Proteomes" id="UP000320055">
    <property type="component" value="Unassembled WGS sequence"/>
</dbReference>
<accession>A0A563W0Q1</accession>
<feature type="compositionally biased region" description="Polar residues" evidence="1">
    <location>
        <begin position="61"/>
        <end position="77"/>
    </location>
</feature>
<proteinExistence type="predicted"/>
<evidence type="ECO:0000256" key="1">
    <source>
        <dbReference type="SAM" id="MobiDB-lite"/>
    </source>
</evidence>
<gene>
    <name evidence="2" type="ORF">H1P_5710001</name>
</gene>
<evidence type="ECO:0000313" key="2">
    <source>
        <dbReference type="EMBL" id="VEP17240.1"/>
    </source>
</evidence>
<evidence type="ECO:0000313" key="3">
    <source>
        <dbReference type="Proteomes" id="UP000320055"/>
    </source>
</evidence>
<reference evidence="2 3" key="1">
    <citation type="submission" date="2019-01" db="EMBL/GenBank/DDBJ databases">
        <authorList>
            <person name="Brito A."/>
        </authorList>
    </citation>
    <scope>NUCLEOTIDE SEQUENCE [LARGE SCALE GENOMIC DNA]</scope>
    <source>
        <strain evidence="2">1</strain>
    </source>
</reference>
<name>A0A563W0Q1_9CYAN</name>
<keyword evidence="3" id="KW-1185">Reference proteome</keyword>
<organism evidence="2 3">
    <name type="scientific">Hyella patelloides LEGE 07179</name>
    <dbReference type="NCBI Taxonomy" id="945734"/>
    <lineage>
        <taxon>Bacteria</taxon>
        <taxon>Bacillati</taxon>
        <taxon>Cyanobacteriota</taxon>
        <taxon>Cyanophyceae</taxon>
        <taxon>Pleurocapsales</taxon>
        <taxon>Hyellaceae</taxon>
        <taxon>Hyella</taxon>
    </lineage>
</organism>
<protein>
    <submittedName>
        <fullName evidence="2">Uncharacterized protein</fullName>
    </submittedName>
</protein>
<sequence>MTDGSTRRRRVRRTSSENELGEPSLPQTITDGSRTRIRRTRSENQPDDSQPLLEEPELLENSITNTPLPRQSATDQKITTETRDEKYQVPMPQIHKNPMTLGIDQIKAELVEERRSAL</sequence>
<dbReference type="EMBL" id="CAACVJ010000525">
    <property type="protein sequence ID" value="VEP17240.1"/>
    <property type="molecule type" value="Genomic_DNA"/>
</dbReference>
<feature type="region of interest" description="Disordered" evidence="1">
    <location>
        <begin position="1"/>
        <end position="85"/>
    </location>
</feature>